<evidence type="ECO:0000256" key="1">
    <source>
        <dbReference type="ARBA" id="ARBA00022729"/>
    </source>
</evidence>
<proteinExistence type="predicted"/>
<feature type="domain" description="Outer membrane protein beta-barrel" evidence="3">
    <location>
        <begin position="6"/>
        <end position="196"/>
    </location>
</feature>
<dbReference type="InterPro" id="IPR011250">
    <property type="entry name" value="OMP/PagP_B-barrel"/>
</dbReference>
<accession>A0A855X4C7</accession>
<dbReference type="AlphaFoldDB" id="A0A855X4C7"/>
<name>A0A855X4C7_9BACT</name>
<dbReference type="Pfam" id="PF13505">
    <property type="entry name" value="OMP_b-brl"/>
    <property type="match status" value="1"/>
</dbReference>
<dbReference type="Proteomes" id="UP000250918">
    <property type="component" value="Unassembled WGS sequence"/>
</dbReference>
<organism evidence="4 5">
    <name type="scientific">candidate division GN15 bacterium</name>
    <dbReference type="NCBI Taxonomy" id="2072418"/>
    <lineage>
        <taxon>Bacteria</taxon>
        <taxon>candidate division GN15</taxon>
    </lineage>
</organism>
<dbReference type="InterPro" id="IPR027385">
    <property type="entry name" value="Beta-barrel_OMP"/>
</dbReference>
<evidence type="ECO:0000313" key="4">
    <source>
        <dbReference type="EMBL" id="PWB70952.1"/>
    </source>
</evidence>
<comment type="caution">
    <text evidence="4">The sequence shown here is derived from an EMBL/GenBank/DDBJ whole genome shotgun (WGS) entry which is preliminary data.</text>
</comment>
<evidence type="ECO:0000259" key="3">
    <source>
        <dbReference type="Pfam" id="PF13505"/>
    </source>
</evidence>
<reference evidence="4 5" key="1">
    <citation type="journal article" date="2018" name="ISME J.">
        <title>A methanotrophic archaeon couples anaerobic oxidation of methane to Fe(III) reduction.</title>
        <authorList>
            <person name="Cai C."/>
            <person name="Leu A.O."/>
            <person name="Xie G.J."/>
            <person name="Guo J."/>
            <person name="Feng Y."/>
            <person name="Zhao J.X."/>
            <person name="Tyson G.W."/>
            <person name="Yuan Z."/>
            <person name="Hu S."/>
        </authorList>
    </citation>
    <scope>NUCLEOTIDE SEQUENCE [LARGE SCALE GENOMIC DNA]</scope>
    <source>
        <strain evidence="4">FeB_12</strain>
    </source>
</reference>
<protein>
    <recommendedName>
        <fullName evidence="3">Outer membrane protein beta-barrel domain-containing protein</fullName>
    </recommendedName>
</protein>
<dbReference type="Gene3D" id="2.40.160.20">
    <property type="match status" value="1"/>
</dbReference>
<feature type="signal peptide" evidence="2">
    <location>
        <begin position="1"/>
        <end position="20"/>
    </location>
</feature>
<sequence>MKKLFLSAALMLVCVAVASAQVPVPFSLYAGGLVSFPNAPDQFKESYKNGFHGMIGIGYKAAPIAQLVGKAEYHRFGYDFAQIDGVTNGAQSVWLYGADLRMGLNLPASPIKPYILGGGGLAHVSFSQFEGTNLTLTTALNDALPAAQNKFYFNFGGGLEFKLAPMTSLFAQVRYVSIATDVEKTSFVPLTLGLKFF</sequence>
<evidence type="ECO:0000256" key="2">
    <source>
        <dbReference type="SAM" id="SignalP"/>
    </source>
</evidence>
<feature type="chain" id="PRO_5032525874" description="Outer membrane protein beta-barrel domain-containing protein" evidence="2">
    <location>
        <begin position="21"/>
        <end position="197"/>
    </location>
</feature>
<keyword evidence="1 2" id="KW-0732">Signal</keyword>
<dbReference type="SUPFAM" id="SSF56925">
    <property type="entry name" value="OMPA-like"/>
    <property type="match status" value="1"/>
</dbReference>
<dbReference type="EMBL" id="PQAP01000129">
    <property type="protein sequence ID" value="PWB70952.1"/>
    <property type="molecule type" value="Genomic_DNA"/>
</dbReference>
<evidence type="ECO:0000313" key="5">
    <source>
        <dbReference type="Proteomes" id="UP000250918"/>
    </source>
</evidence>
<gene>
    <name evidence="4" type="ORF">C3F09_08460</name>
</gene>